<dbReference type="Proteomes" id="UP000031443">
    <property type="component" value="Unassembled WGS sequence"/>
</dbReference>
<proteinExistence type="predicted"/>
<protein>
    <submittedName>
        <fullName evidence="1">Uncharacterized protein</fullName>
    </submittedName>
</protein>
<keyword evidence="2" id="KW-1185">Reference proteome</keyword>
<organism evidence="1 2">
    <name type="scientific">Chelonia mydas</name>
    <name type="common">Green sea-turtle</name>
    <name type="synonym">Chelonia agassizi</name>
    <dbReference type="NCBI Taxonomy" id="8469"/>
    <lineage>
        <taxon>Eukaryota</taxon>
        <taxon>Metazoa</taxon>
        <taxon>Chordata</taxon>
        <taxon>Craniata</taxon>
        <taxon>Vertebrata</taxon>
        <taxon>Euteleostomi</taxon>
        <taxon>Archelosauria</taxon>
        <taxon>Testudinata</taxon>
        <taxon>Testudines</taxon>
        <taxon>Cryptodira</taxon>
        <taxon>Durocryptodira</taxon>
        <taxon>Americhelydia</taxon>
        <taxon>Chelonioidea</taxon>
        <taxon>Cheloniidae</taxon>
        <taxon>Chelonia</taxon>
    </lineage>
</organism>
<dbReference type="AlphaFoldDB" id="M7AZ68"/>
<gene>
    <name evidence="1" type="ORF">UY3_14446</name>
</gene>
<reference evidence="2" key="1">
    <citation type="journal article" date="2013" name="Nat. Genet.">
        <title>The draft genomes of soft-shell turtle and green sea turtle yield insights into the development and evolution of the turtle-specific body plan.</title>
        <authorList>
            <person name="Wang Z."/>
            <person name="Pascual-Anaya J."/>
            <person name="Zadissa A."/>
            <person name="Li W."/>
            <person name="Niimura Y."/>
            <person name="Huang Z."/>
            <person name="Li C."/>
            <person name="White S."/>
            <person name="Xiong Z."/>
            <person name="Fang D."/>
            <person name="Wang B."/>
            <person name="Ming Y."/>
            <person name="Chen Y."/>
            <person name="Zheng Y."/>
            <person name="Kuraku S."/>
            <person name="Pignatelli M."/>
            <person name="Herrero J."/>
            <person name="Beal K."/>
            <person name="Nozawa M."/>
            <person name="Li Q."/>
            <person name="Wang J."/>
            <person name="Zhang H."/>
            <person name="Yu L."/>
            <person name="Shigenobu S."/>
            <person name="Wang J."/>
            <person name="Liu J."/>
            <person name="Flicek P."/>
            <person name="Searle S."/>
            <person name="Wang J."/>
            <person name="Kuratani S."/>
            <person name="Yin Y."/>
            <person name="Aken B."/>
            <person name="Zhang G."/>
            <person name="Irie N."/>
        </authorList>
    </citation>
    <scope>NUCLEOTIDE SEQUENCE [LARGE SCALE GENOMIC DNA]</scope>
</reference>
<evidence type="ECO:0000313" key="2">
    <source>
        <dbReference type="Proteomes" id="UP000031443"/>
    </source>
</evidence>
<sequence>MDGTGGPNSALLKPMNVTGVASTYAGCEFGPESPVLALDEETFQRFFCSSPDLIPALLTLCPPAPPLSSRQHVVSVDWPDHDLFFMDCKKHKTDASAPATQIPRVDLCTPNNTPESARNSNSIIKAAKRYLMQHAGKGSGFAARAVFLNDWSMDRC</sequence>
<evidence type="ECO:0000313" key="1">
    <source>
        <dbReference type="EMBL" id="EMP28415.1"/>
    </source>
</evidence>
<accession>M7AZ68</accession>
<name>M7AZ68_CHEMY</name>
<dbReference type="EMBL" id="KB563787">
    <property type="protein sequence ID" value="EMP28415.1"/>
    <property type="molecule type" value="Genomic_DNA"/>
</dbReference>